<name>A0A7Y2JXK6_9BURK</name>
<evidence type="ECO:0000313" key="1">
    <source>
        <dbReference type="EMBL" id="NNG22820.1"/>
    </source>
</evidence>
<protein>
    <recommendedName>
        <fullName evidence="3">YCII-related domain-containing protein</fullName>
    </recommendedName>
</protein>
<dbReference type="AlphaFoldDB" id="A0A7Y2JXK6"/>
<keyword evidence="2" id="KW-1185">Reference proteome</keyword>
<comment type="caution">
    <text evidence="1">The sequence shown here is derived from an EMBL/GenBank/DDBJ whole genome shotgun (WGS) entry which is preliminary data.</text>
</comment>
<organism evidence="1 2">
    <name type="scientific">Telluria aromaticivorans</name>
    <dbReference type="NCBI Taxonomy" id="2725995"/>
    <lineage>
        <taxon>Bacteria</taxon>
        <taxon>Pseudomonadati</taxon>
        <taxon>Pseudomonadota</taxon>
        <taxon>Betaproteobacteria</taxon>
        <taxon>Burkholderiales</taxon>
        <taxon>Oxalobacteraceae</taxon>
        <taxon>Telluria group</taxon>
        <taxon>Telluria</taxon>
    </lineage>
</organism>
<dbReference type="EMBL" id="JABAIV010000002">
    <property type="protein sequence ID" value="NNG22820.1"/>
    <property type="molecule type" value="Genomic_DNA"/>
</dbReference>
<dbReference type="RefSeq" id="WP_171082711.1">
    <property type="nucleotide sequence ID" value="NZ_JABAIV010000002.1"/>
</dbReference>
<reference evidence="1 2" key="1">
    <citation type="submission" date="2020-04" db="EMBL/GenBank/DDBJ databases">
        <title>Massilia sp. nov., a cold adapted bacteria isolated from Arctic soil.</title>
        <authorList>
            <person name="Son J."/>
            <person name="Ka J.-O."/>
        </authorList>
    </citation>
    <scope>NUCLEOTIDE SEQUENCE [LARGE SCALE GENOMIC DNA]</scope>
    <source>
        <strain evidence="1 2">ML15P13</strain>
    </source>
</reference>
<accession>A0A7Y2JXK6</accession>
<dbReference type="Gene3D" id="3.30.70.1060">
    <property type="entry name" value="Dimeric alpha+beta barrel"/>
    <property type="match status" value="1"/>
</dbReference>
<proteinExistence type="predicted"/>
<evidence type="ECO:0008006" key="3">
    <source>
        <dbReference type="Google" id="ProtNLM"/>
    </source>
</evidence>
<sequence>MERYLIVYRGSTVDEAEGPPHDPQRWEAWFEMLGSALVDRGSLAHNSVEVPSRLVGPKLSSASLSGYSIIAASDFNEAVSLAEECPVFDENGSVEIARLRMAAGQASS</sequence>
<dbReference type="Proteomes" id="UP000533905">
    <property type="component" value="Unassembled WGS sequence"/>
</dbReference>
<gene>
    <name evidence="1" type="ORF">HGB41_07375</name>
</gene>
<evidence type="ECO:0000313" key="2">
    <source>
        <dbReference type="Proteomes" id="UP000533905"/>
    </source>
</evidence>